<dbReference type="Proteomes" id="UP000076131">
    <property type="component" value="Unassembled WGS sequence"/>
</dbReference>
<proteinExistence type="inferred from homology"/>
<sequence>MTLGKAGARGIPLTIIDSAKPVTQEAHEHRQDSKGDGPRTLGQPAPCYLFVAEQAISEAEIAQEMQHHRAPTPAHSRAAAARALVVRELLRREVQRLGLAEQVPASGQETAEEAGIRVLLEREIEDRVPAEEACRRYYEQNRQLFRAPDLIRVRHILLGAAADDVTGRIRARAEAERLIAELKINPVLFADFAMRHSDCPSKTQGGELGWLQRGQATPEFDRQVFRLREGLAAFPVESRWGYHVVSVDGIQPGAEQAFDAVRERISDYLELQVRQRELQIYLLGLQERYPVRGLDAIEALASA</sequence>
<accession>A0A154QMA1</accession>
<dbReference type="SUPFAM" id="SSF109998">
    <property type="entry name" value="Triger factor/SurA peptide-binding domain-like"/>
    <property type="match status" value="1"/>
</dbReference>
<evidence type="ECO:0000256" key="5">
    <source>
        <dbReference type="PROSITE-ProRule" id="PRU00278"/>
    </source>
</evidence>
<protein>
    <recommendedName>
        <fullName evidence="3">peptidylprolyl isomerase</fullName>
        <ecNumber evidence="3">5.2.1.8</ecNumber>
    </recommendedName>
</protein>
<keyword evidence="9" id="KW-1185">Reference proteome</keyword>
<feature type="domain" description="PpiC" evidence="7">
    <location>
        <begin position="148"/>
        <end position="249"/>
    </location>
</feature>
<evidence type="ECO:0000256" key="2">
    <source>
        <dbReference type="ARBA" id="ARBA00007656"/>
    </source>
</evidence>
<dbReference type="SUPFAM" id="SSF54534">
    <property type="entry name" value="FKBP-like"/>
    <property type="match status" value="1"/>
</dbReference>
<dbReference type="EMBL" id="LVJS01000003">
    <property type="protein sequence ID" value="KZC25364.1"/>
    <property type="molecule type" value="Genomic_DNA"/>
</dbReference>
<dbReference type="RefSeq" id="WP_008433306.1">
    <property type="nucleotide sequence ID" value="NZ_LVJS01000003.1"/>
</dbReference>
<dbReference type="eggNOG" id="COG0760">
    <property type="taxonomic scope" value="Bacteria"/>
</dbReference>
<keyword evidence="5" id="KW-0413">Isomerase</keyword>
<dbReference type="InterPro" id="IPR027304">
    <property type="entry name" value="Trigger_fact/SurA_dom_sf"/>
</dbReference>
<evidence type="ECO:0000256" key="3">
    <source>
        <dbReference type="ARBA" id="ARBA00013194"/>
    </source>
</evidence>
<dbReference type="PANTHER" id="PTHR47245">
    <property type="entry name" value="PEPTIDYLPROLYL ISOMERASE"/>
    <property type="match status" value="1"/>
</dbReference>
<feature type="region of interest" description="Disordered" evidence="6">
    <location>
        <begin position="14"/>
        <end position="42"/>
    </location>
</feature>
<dbReference type="Gene3D" id="3.10.50.40">
    <property type="match status" value="1"/>
</dbReference>
<evidence type="ECO:0000256" key="4">
    <source>
        <dbReference type="ARBA" id="ARBA00023110"/>
    </source>
</evidence>
<dbReference type="PANTHER" id="PTHR47245:SF2">
    <property type="entry name" value="PEPTIDYL-PROLYL CIS-TRANS ISOMERASE HP_0175-RELATED"/>
    <property type="match status" value="1"/>
</dbReference>
<dbReference type="InterPro" id="IPR046357">
    <property type="entry name" value="PPIase_dom_sf"/>
</dbReference>
<keyword evidence="4 5" id="KW-0697">Rotamase</keyword>
<dbReference type="PROSITE" id="PS50198">
    <property type="entry name" value="PPIC_PPIASE_2"/>
    <property type="match status" value="1"/>
</dbReference>
<evidence type="ECO:0000256" key="1">
    <source>
        <dbReference type="ARBA" id="ARBA00000971"/>
    </source>
</evidence>
<dbReference type="InterPro" id="IPR050245">
    <property type="entry name" value="PrsA_foldase"/>
</dbReference>
<reference evidence="8 9" key="1">
    <citation type="journal article" date="2016" name="MBio">
        <title>Lateral Gene Transfer in a Heavy Metal-Contaminated-Groundwater Microbial Community.</title>
        <authorList>
            <person name="Hemme C.L."/>
            <person name="Green S.J."/>
            <person name="Rishishwar L."/>
            <person name="Prakash O."/>
            <person name="Pettenato A."/>
            <person name="Chakraborty R."/>
            <person name="Deutschbauer A.M."/>
            <person name="Van Nostrand J.D."/>
            <person name="Wu L."/>
            <person name="He Z."/>
            <person name="Jordan I.K."/>
            <person name="Hazen T.C."/>
            <person name="Arkin A.P."/>
            <person name="Kostka J.E."/>
            <person name="Zhou J."/>
        </authorList>
    </citation>
    <scope>NUCLEOTIDE SEQUENCE [LARGE SCALE GENOMIC DNA]</scope>
    <source>
        <strain evidence="8 9">FW104-T7</strain>
    </source>
</reference>
<dbReference type="InterPro" id="IPR000297">
    <property type="entry name" value="PPIase_PpiC"/>
</dbReference>
<name>A0A154QMA1_9GAMM</name>
<evidence type="ECO:0000313" key="8">
    <source>
        <dbReference type="EMBL" id="KZC25364.1"/>
    </source>
</evidence>
<feature type="compositionally biased region" description="Basic and acidic residues" evidence="6">
    <location>
        <begin position="25"/>
        <end position="37"/>
    </location>
</feature>
<comment type="catalytic activity">
    <reaction evidence="1">
        <text>[protein]-peptidylproline (omega=180) = [protein]-peptidylproline (omega=0)</text>
        <dbReference type="Rhea" id="RHEA:16237"/>
        <dbReference type="Rhea" id="RHEA-COMP:10747"/>
        <dbReference type="Rhea" id="RHEA-COMP:10748"/>
        <dbReference type="ChEBI" id="CHEBI:83833"/>
        <dbReference type="ChEBI" id="CHEBI:83834"/>
        <dbReference type="EC" id="5.2.1.8"/>
    </reaction>
</comment>
<comment type="caution">
    <text evidence="8">The sequence shown here is derived from an EMBL/GenBank/DDBJ whole genome shotgun (WGS) entry which is preliminary data.</text>
</comment>
<organism evidence="8 9">
    <name type="scientific">Rhodanobacter thiooxydans</name>
    <dbReference type="NCBI Taxonomy" id="416169"/>
    <lineage>
        <taxon>Bacteria</taxon>
        <taxon>Pseudomonadati</taxon>
        <taxon>Pseudomonadota</taxon>
        <taxon>Gammaproteobacteria</taxon>
        <taxon>Lysobacterales</taxon>
        <taxon>Rhodanobacteraceae</taxon>
        <taxon>Rhodanobacter</taxon>
    </lineage>
</organism>
<evidence type="ECO:0000259" key="7">
    <source>
        <dbReference type="PROSITE" id="PS50198"/>
    </source>
</evidence>
<dbReference type="Pfam" id="PF13616">
    <property type="entry name" value="Rotamase_3"/>
    <property type="match status" value="1"/>
</dbReference>
<dbReference type="GO" id="GO:0003755">
    <property type="term" value="F:peptidyl-prolyl cis-trans isomerase activity"/>
    <property type="evidence" value="ECO:0007669"/>
    <property type="project" value="UniProtKB-KW"/>
</dbReference>
<evidence type="ECO:0000256" key="6">
    <source>
        <dbReference type="SAM" id="MobiDB-lite"/>
    </source>
</evidence>
<dbReference type="STRING" id="416169.RHOFW104T7_03995"/>
<dbReference type="EC" id="5.2.1.8" evidence="3"/>
<evidence type="ECO:0000313" key="9">
    <source>
        <dbReference type="Proteomes" id="UP000076131"/>
    </source>
</evidence>
<gene>
    <name evidence="8" type="ORF">RHOFW104T7_03995</name>
</gene>
<dbReference type="AlphaFoldDB" id="A0A154QMA1"/>
<comment type="similarity">
    <text evidence="2">Belongs to the PpiC/parvulin rotamase family.</text>
</comment>